<reference evidence="7 8" key="1">
    <citation type="submission" date="2016-08" db="EMBL/GenBank/DDBJ databases">
        <title>Analysis of Carbohydrate Active Enzymes in Thermogemmatispora T81 Reveals Carbohydrate Degradation Ability.</title>
        <authorList>
            <person name="Tomazini A."/>
            <person name="Lal S."/>
            <person name="Stott M."/>
            <person name="Henrissat B."/>
            <person name="Polikarpov I."/>
            <person name="Sparling R."/>
            <person name="Levin D.B."/>
        </authorList>
    </citation>
    <scope>NUCLEOTIDE SEQUENCE [LARGE SCALE GENOMIC DNA]</scope>
    <source>
        <strain evidence="7 8">T81</strain>
    </source>
</reference>
<evidence type="ECO:0000256" key="5">
    <source>
        <dbReference type="SAM" id="MobiDB-lite"/>
    </source>
</evidence>
<feature type="domain" description="UDP-glucose/GDP-mannose dehydrogenase C-terminal" evidence="6">
    <location>
        <begin position="327"/>
        <end position="422"/>
    </location>
</feature>
<dbReference type="GO" id="GO:0016628">
    <property type="term" value="F:oxidoreductase activity, acting on the CH-CH group of donors, NAD or NADP as acceptor"/>
    <property type="evidence" value="ECO:0007669"/>
    <property type="project" value="InterPro"/>
</dbReference>
<evidence type="ECO:0000313" key="8">
    <source>
        <dbReference type="Proteomes" id="UP000248706"/>
    </source>
</evidence>
<evidence type="ECO:0000313" key="7">
    <source>
        <dbReference type="EMBL" id="RAQ94999.1"/>
    </source>
</evidence>
<dbReference type="Gene3D" id="3.40.50.720">
    <property type="entry name" value="NAD(P)-binding Rossmann-like Domain"/>
    <property type="match status" value="2"/>
</dbReference>
<dbReference type="AlphaFoldDB" id="A0A328VDQ4"/>
<dbReference type="InterPro" id="IPR008927">
    <property type="entry name" value="6-PGluconate_DH-like_C_sf"/>
</dbReference>
<dbReference type="SUPFAM" id="SSF52413">
    <property type="entry name" value="UDP-glucose/GDP-mannose dehydrogenase C-terminal domain"/>
    <property type="match status" value="1"/>
</dbReference>
<feature type="region of interest" description="Disordered" evidence="5">
    <location>
        <begin position="439"/>
        <end position="475"/>
    </location>
</feature>
<evidence type="ECO:0000256" key="1">
    <source>
        <dbReference type="ARBA" id="ARBA00006601"/>
    </source>
</evidence>
<evidence type="ECO:0000256" key="3">
    <source>
        <dbReference type="ARBA" id="ARBA00023027"/>
    </source>
</evidence>
<dbReference type="SUPFAM" id="SSF48179">
    <property type="entry name" value="6-phosphogluconate dehydrogenase C-terminal domain-like"/>
    <property type="match status" value="1"/>
</dbReference>
<dbReference type="InterPro" id="IPR014026">
    <property type="entry name" value="UDP-Glc/GDP-Man_DH_dimer"/>
</dbReference>
<dbReference type="InterPro" id="IPR028359">
    <property type="entry name" value="UDP_ManNAc/GlcNAc_DH"/>
</dbReference>
<dbReference type="GO" id="GO:0051287">
    <property type="term" value="F:NAD binding"/>
    <property type="evidence" value="ECO:0007669"/>
    <property type="project" value="InterPro"/>
</dbReference>
<dbReference type="GO" id="GO:0016616">
    <property type="term" value="F:oxidoreductase activity, acting on the CH-OH group of donors, NAD or NADP as acceptor"/>
    <property type="evidence" value="ECO:0007669"/>
    <property type="project" value="InterPro"/>
</dbReference>
<accession>A0A328VDQ4</accession>
<dbReference type="Proteomes" id="UP000248706">
    <property type="component" value="Unassembled WGS sequence"/>
</dbReference>
<keyword evidence="3" id="KW-0520">NAD</keyword>
<dbReference type="EMBL" id="MCIF01000002">
    <property type="protein sequence ID" value="RAQ94999.1"/>
    <property type="molecule type" value="Genomic_DNA"/>
</dbReference>
<dbReference type="Pfam" id="PF03720">
    <property type="entry name" value="UDPG_MGDP_dh_C"/>
    <property type="match status" value="1"/>
</dbReference>
<evidence type="ECO:0000256" key="4">
    <source>
        <dbReference type="PIRNR" id="PIRNR000124"/>
    </source>
</evidence>
<dbReference type="PANTHER" id="PTHR43491">
    <property type="entry name" value="UDP-N-ACETYL-D-MANNOSAMINE DEHYDROGENASE"/>
    <property type="match status" value="1"/>
</dbReference>
<dbReference type="InterPro" id="IPR001732">
    <property type="entry name" value="UDP-Glc/GDP-Man_DH_N"/>
</dbReference>
<dbReference type="InterPro" id="IPR014027">
    <property type="entry name" value="UDP-Glc/GDP-Man_DH_C"/>
</dbReference>
<protein>
    <recommendedName>
        <fullName evidence="6">UDP-glucose/GDP-mannose dehydrogenase C-terminal domain-containing protein</fullName>
    </recommendedName>
</protein>
<comment type="similarity">
    <text evidence="1 4">Belongs to the UDP-glucose/GDP-mannose dehydrogenase family.</text>
</comment>
<sequence>MPPATAVVVGLGKIGLPLAVQYARHGWYVIGCDVNPDVVEQINAGRSHIHEEPGLEEAVAQLVQEGRLRATSDTTAAVRQARAVVVIVPVLMDEAHRANLTALEAATRSIGRGLQPETLVLYETTLPVGTTAHHLAPLLESESGLQAGSDFWLAYSPERVSSGTIFRDLRLYPKVVGGFNPPSTEAAVAFYRSVLDTSEIIVMPSTDDAEFVKLIETTYRDVNIALANEFARFADAHGLDVQAAIAAANSQPYSHIHTPSVGVGGHCIPVYPYFLLAGAEAVTEQVDGFAPLLQLPRQARAINDSMATYAVRRLEMALGSLRGQTVLILGIAYRGDVRELAFSSAALLRTALEKRGAHVLADDPLFSSEEIRAAGYTPFSPSEAAAVRAIILQAAHTAYRSFDFRPFSHCQVVLDGRQALQRSAIEALGMRYLAIGDGSPGRSRQRQLAAFRRREATASSQETAATTRHRPKSAH</sequence>
<dbReference type="Pfam" id="PF00984">
    <property type="entry name" value="UDPG_MGDP_dh"/>
    <property type="match status" value="1"/>
</dbReference>
<evidence type="ECO:0000256" key="2">
    <source>
        <dbReference type="ARBA" id="ARBA00023002"/>
    </source>
</evidence>
<dbReference type="SUPFAM" id="SSF51735">
    <property type="entry name" value="NAD(P)-binding Rossmann-fold domains"/>
    <property type="match status" value="1"/>
</dbReference>
<dbReference type="PIRSF" id="PIRSF500136">
    <property type="entry name" value="UDP_ManNAc_DH"/>
    <property type="match status" value="1"/>
</dbReference>
<gene>
    <name evidence="7" type="ORF">A4R35_05585</name>
</gene>
<dbReference type="NCBIfam" id="TIGR03026">
    <property type="entry name" value="NDP-sugDHase"/>
    <property type="match status" value="1"/>
</dbReference>
<feature type="compositionally biased region" description="Low complexity" evidence="5">
    <location>
        <begin position="457"/>
        <end position="466"/>
    </location>
</feature>
<comment type="caution">
    <text evidence="7">The sequence shown here is derived from an EMBL/GenBank/DDBJ whole genome shotgun (WGS) entry which is preliminary data.</text>
</comment>
<dbReference type="PIRSF" id="PIRSF000124">
    <property type="entry name" value="UDPglc_GDPman_dh"/>
    <property type="match status" value="1"/>
</dbReference>
<name>A0A328VDQ4_9CHLR</name>
<keyword evidence="2" id="KW-0560">Oxidoreductase</keyword>
<evidence type="ECO:0000259" key="6">
    <source>
        <dbReference type="SMART" id="SM00984"/>
    </source>
</evidence>
<dbReference type="InterPro" id="IPR036220">
    <property type="entry name" value="UDP-Glc/GDP-Man_DH_C_sf"/>
</dbReference>
<proteinExistence type="inferred from homology"/>
<keyword evidence="8" id="KW-1185">Reference proteome</keyword>
<dbReference type="InterPro" id="IPR036291">
    <property type="entry name" value="NAD(P)-bd_dom_sf"/>
</dbReference>
<dbReference type="InterPro" id="IPR017476">
    <property type="entry name" value="UDP-Glc/GDP-Man"/>
</dbReference>
<dbReference type="SMART" id="SM00984">
    <property type="entry name" value="UDPG_MGDP_dh_C"/>
    <property type="match status" value="1"/>
</dbReference>
<dbReference type="GO" id="GO:0000271">
    <property type="term" value="P:polysaccharide biosynthetic process"/>
    <property type="evidence" value="ECO:0007669"/>
    <property type="project" value="InterPro"/>
</dbReference>
<dbReference type="Pfam" id="PF03721">
    <property type="entry name" value="UDPG_MGDP_dh_N"/>
    <property type="match status" value="1"/>
</dbReference>
<dbReference type="PANTHER" id="PTHR43491:SF2">
    <property type="entry name" value="UDP-N-ACETYL-D-MANNOSAMINE DEHYDROGENASE"/>
    <property type="match status" value="1"/>
</dbReference>
<organism evidence="7 8">
    <name type="scientific">Thermogemmatispora tikiterensis</name>
    <dbReference type="NCBI Taxonomy" id="1825093"/>
    <lineage>
        <taxon>Bacteria</taxon>
        <taxon>Bacillati</taxon>
        <taxon>Chloroflexota</taxon>
        <taxon>Ktedonobacteria</taxon>
        <taxon>Thermogemmatisporales</taxon>
        <taxon>Thermogemmatisporaceae</taxon>
        <taxon>Thermogemmatispora</taxon>
    </lineage>
</organism>